<keyword evidence="5 7" id="KW-1133">Transmembrane helix</keyword>
<dbReference type="EMBL" id="BLKI01000028">
    <property type="protein sequence ID" value="GFF79194.1"/>
    <property type="molecule type" value="Genomic_DNA"/>
</dbReference>
<comment type="subcellular location">
    <subcellularLocation>
        <location evidence="1">Membrane</location>
        <topology evidence="1">Multi-pass membrane protein</topology>
    </subcellularLocation>
</comment>
<name>A0ABQ1AD04_ASPLE</name>
<keyword evidence="6 7" id="KW-0472">Membrane</keyword>
<feature type="transmembrane region" description="Helical" evidence="7">
    <location>
        <begin position="219"/>
        <end position="238"/>
    </location>
</feature>
<feature type="domain" description="Major facilitator superfamily (MFS) profile" evidence="8">
    <location>
        <begin position="175"/>
        <end position="366"/>
    </location>
</feature>
<protein>
    <submittedName>
        <fullName evidence="9">Monocarboxylate transporter</fullName>
    </submittedName>
</protein>
<dbReference type="Proteomes" id="UP000465220">
    <property type="component" value="Unassembled WGS sequence"/>
</dbReference>
<evidence type="ECO:0000256" key="2">
    <source>
        <dbReference type="ARBA" id="ARBA00006727"/>
    </source>
</evidence>
<comment type="caution">
    <text evidence="9">The sequence shown here is derived from an EMBL/GenBank/DDBJ whole genome shotgun (WGS) entry which is preliminary data.</text>
</comment>
<dbReference type="InterPro" id="IPR050327">
    <property type="entry name" value="Proton-linked_MCT"/>
</dbReference>
<evidence type="ECO:0000259" key="8">
    <source>
        <dbReference type="PROSITE" id="PS50850"/>
    </source>
</evidence>
<evidence type="ECO:0000256" key="6">
    <source>
        <dbReference type="ARBA" id="ARBA00023136"/>
    </source>
</evidence>
<evidence type="ECO:0000256" key="7">
    <source>
        <dbReference type="SAM" id="Phobius"/>
    </source>
</evidence>
<feature type="transmembrane region" description="Helical" evidence="7">
    <location>
        <begin position="187"/>
        <end position="207"/>
    </location>
</feature>
<evidence type="ECO:0000313" key="9">
    <source>
        <dbReference type="EMBL" id="GFF79194.1"/>
    </source>
</evidence>
<dbReference type="InterPro" id="IPR020846">
    <property type="entry name" value="MFS_dom"/>
</dbReference>
<keyword evidence="10" id="KW-1185">Reference proteome</keyword>
<feature type="transmembrane region" description="Helical" evidence="7">
    <location>
        <begin position="104"/>
        <end position="123"/>
    </location>
</feature>
<dbReference type="InterPro" id="IPR036259">
    <property type="entry name" value="MFS_trans_sf"/>
</dbReference>
<feature type="transmembrane region" description="Helical" evidence="7">
    <location>
        <begin position="160"/>
        <end position="181"/>
    </location>
</feature>
<comment type="similarity">
    <text evidence="2">Belongs to the major facilitator superfamily. Monocarboxylate porter (TC 2.A.1.13) family.</text>
</comment>
<reference evidence="9 10" key="1">
    <citation type="submission" date="2020-01" db="EMBL/GenBank/DDBJ databases">
        <title>Draft genome sequence of Aspergillus lentulus IFM 60648.</title>
        <authorList>
            <person name="Takahashi H."/>
            <person name="Yaguchi T."/>
        </authorList>
    </citation>
    <scope>NUCLEOTIDE SEQUENCE [LARGE SCALE GENOMIC DNA]</scope>
    <source>
        <strain evidence="9 10">IFM 60648</strain>
    </source>
</reference>
<sequence length="366" mass="39447">MKLRNEPDAAANNIERPPAWDNDDPPPDGGITVWLVVLDTWCILFCSFGWINSIGTFQSYYETTLPPEYSPSAISWIPKLQVSFMFGMGLIVGKLYDIFCPRHIILIGSFLHVFGLMMASLAAKYYQLLLSQGICSAIGAAAIFQPAMGCIPRWFSRRRGAAYGVVSTESSIGGVVFPIMVSRLMKSVGYAWTMLIGAFVILGLLDVANLTVRARGRGWYLVAILNAGSLLGRLSAGVCSDRVGAYNIFVCVVFLAGVVVLGLWIPAAGNAAIIVFAVVFGFTTGAYVSLAPALVVDISPLEEIGYRTGLMFLFASVGGLTTSPIGGAILQRDGGSYTGMKVFSGGCCWLARALWWRPGWCRRVGC</sequence>
<gene>
    <name evidence="9" type="ORF">IFM60648_05411</name>
</gene>
<organism evidence="9 10">
    <name type="scientific">Aspergillus lentulus</name>
    <dbReference type="NCBI Taxonomy" id="293939"/>
    <lineage>
        <taxon>Eukaryota</taxon>
        <taxon>Fungi</taxon>
        <taxon>Dikarya</taxon>
        <taxon>Ascomycota</taxon>
        <taxon>Pezizomycotina</taxon>
        <taxon>Eurotiomycetes</taxon>
        <taxon>Eurotiomycetidae</taxon>
        <taxon>Eurotiales</taxon>
        <taxon>Aspergillaceae</taxon>
        <taxon>Aspergillus</taxon>
        <taxon>Aspergillus subgen. Fumigati</taxon>
    </lineage>
</organism>
<dbReference type="Gene3D" id="1.20.1250.20">
    <property type="entry name" value="MFS general substrate transporter like domains"/>
    <property type="match status" value="2"/>
</dbReference>
<accession>A0ABQ1AD04</accession>
<keyword evidence="4 7" id="KW-0812">Transmembrane</keyword>
<dbReference type="SUPFAM" id="SSF103473">
    <property type="entry name" value="MFS general substrate transporter"/>
    <property type="match status" value="1"/>
</dbReference>
<dbReference type="PANTHER" id="PTHR11360">
    <property type="entry name" value="MONOCARBOXYLATE TRANSPORTER"/>
    <property type="match status" value="1"/>
</dbReference>
<proteinExistence type="inferred from homology"/>
<evidence type="ECO:0000256" key="4">
    <source>
        <dbReference type="ARBA" id="ARBA00022692"/>
    </source>
</evidence>
<evidence type="ECO:0000313" key="10">
    <source>
        <dbReference type="Proteomes" id="UP000465220"/>
    </source>
</evidence>
<feature type="transmembrane region" description="Helical" evidence="7">
    <location>
        <begin position="31"/>
        <end position="53"/>
    </location>
</feature>
<dbReference type="PANTHER" id="PTHR11360:SF224">
    <property type="entry name" value="MAJOR FACILITATOR SUPERFAMILY (MFS) PROFILE DOMAIN-CONTAINING PROTEIN-RELATED"/>
    <property type="match status" value="1"/>
</dbReference>
<keyword evidence="3" id="KW-0813">Transport</keyword>
<dbReference type="PROSITE" id="PS50850">
    <property type="entry name" value="MFS"/>
    <property type="match status" value="1"/>
</dbReference>
<evidence type="ECO:0000256" key="3">
    <source>
        <dbReference type="ARBA" id="ARBA00022448"/>
    </source>
</evidence>
<evidence type="ECO:0000256" key="1">
    <source>
        <dbReference type="ARBA" id="ARBA00004141"/>
    </source>
</evidence>
<dbReference type="Pfam" id="PF07690">
    <property type="entry name" value="MFS_1"/>
    <property type="match status" value="2"/>
</dbReference>
<evidence type="ECO:0000256" key="5">
    <source>
        <dbReference type="ARBA" id="ARBA00022989"/>
    </source>
</evidence>
<feature type="transmembrane region" description="Helical" evidence="7">
    <location>
        <begin position="271"/>
        <end position="290"/>
    </location>
</feature>
<feature type="transmembrane region" description="Helical" evidence="7">
    <location>
        <begin position="129"/>
        <end position="148"/>
    </location>
</feature>
<feature type="transmembrane region" description="Helical" evidence="7">
    <location>
        <begin position="244"/>
        <end position="264"/>
    </location>
</feature>
<feature type="transmembrane region" description="Helical" evidence="7">
    <location>
        <begin position="310"/>
        <end position="330"/>
    </location>
</feature>
<dbReference type="InterPro" id="IPR011701">
    <property type="entry name" value="MFS"/>
</dbReference>